<sequence length="307" mass="33360">MYIGPWQEYRLAKIQDDAIQRLRQEWEAQLRGQLPPGDDDRIRELMQPLMAKMPSLLLAAKSRTGSGVRNGRSTGSRSAVNSEAGSRCSSRPVSARSNASSSSVRTRTSSSDTREAADVVRRRSKPRGENNQETHDESSMRAPFVPPKPKKKGKKAPLSALAQVQKRKKMFAKWIKEAGNGGDNPGQPAQEAKPEITTEVAENSTVTRLPPIHSAVPASAAALIGENTKPKAFSSLTLPPLHQLSVSMEVPPNAHVTAMSPRASASSNADDIDLDESVDEEEVNNLLNWTDTLLSPQAMDSLCAFDD</sequence>
<feature type="region of interest" description="Disordered" evidence="1">
    <location>
        <begin position="62"/>
        <end position="161"/>
    </location>
</feature>
<dbReference type="EMBL" id="JAGDFM010000131">
    <property type="protein sequence ID" value="KAG7385038.1"/>
    <property type="molecule type" value="Genomic_DNA"/>
</dbReference>
<dbReference type="Proteomes" id="UP000694044">
    <property type="component" value="Unassembled WGS sequence"/>
</dbReference>
<name>A0A8T1VXQ9_9STRA</name>
<protein>
    <submittedName>
        <fullName evidence="2">E3 ubiquitin-protein ligase HTD3</fullName>
    </submittedName>
</protein>
<proteinExistence type="predicted"/>
<comment type="caution">
    <text evidence="2">The sequence shown here is derived from an EMBL/GenBank/DDBJ whole genome shotgun (WGS) entry which is preliminary data.</text>
</comment>
<organism evidence="2 3">
    <name type="scientific">Phytophthora pseudosyringae</name>
    <dbReference type="NCBI Taxonomy" id="221518"/>
    <lineage>
        <taxon>Eukaryota</taxon>
        <taxon>Sar</taxon>
        <taxon>Stramenopiles</taxon>
        <taxon>Oomycota</taxon>
        <taxon>Peronosporomycetes</taxon>
        <taxon>Peronosporales</taxon>
        <taxon>Peronosporaceae</taxon>
        <taxon>Phytophthora</taxon>
    </lineage>
</organism>
<keyword evidence="3" id="KW-1185">Reference proteome</keyword>
<dbReference type="AlphaFoldDB" id="A0A8T1VXQ9"/>
<evidence type="ECO:0000313" key="3">
    <source>
        <dbReference type="Proteomes" id="UP000694044"/>
    </source>
</evidence>
<gene>
    <name evidence="2" type="primary">HECTD3_1</name>
    <name evidence="2" type="ORF">PHYPSEUDO_001974</name>
</gene>
<dbReference type="OrthoDB" id="72593at2759"/>
<evidence type="ECO:0000256" key="1">
    <source>
        <dbReference type="SAM" id="MobiDB-lite"/>
    </source>
</evidence>
<evidence type="ECO:0000313" key="2">
    <source>
        <dbReference type="EMBL" id="KAG7385038.1"/>
    </source>
</evidence>
<reference evidence="2" key="1">
    <citation type="submission" date="2021-02" db="EMBL/GenBank/DDBJ databases">
        <authorList>
            <person name="Palmer J.M."/>
        </authorList>
    </citation>
    <scope>NUCLEOTIDE SEQUENCE</scope>
    <source>
        <strain evidence="2">SCRP734</strain>
    </source>
</reference>
<feature type="compositionally biased region" description="Low complexity" evidence="1">
    <location>
        <begin position="89"/>
        <end position="111"/>
    </location>
</feature>
<accession>A0A8T1VXQ9</accession>
<feature type="compositionally biased region" description="Basic and acidic residues" evidence="1">
    <location>
        <begin position="112"/>
        <end position="139"/>
    </location>
</feature>
<feature type="compositionally biased region" description="Polar residues" evidence="1">
    <location>
        <begin position="63"/>
        <end position="88"/>
    </location>
</feature>